<dbReference type="InterPro" id="IPR045865">
    <property type="entry name" value="ACT-like_dom_sf"/>
</dbReference>
<proteinExistence type="predicted"/>
<gene>
    <name evidence="2" type="ORF">ASD8599_02917</name>
</gene>
<dbReference type="RefSeq" id="WP_108829153.1">
    <property type="nucleotide sequence ID" value="NZ_OMOR01000001.1"/>
</dbReference>
<dbReference type="Pfam" id="PF10000">
    <property type="entry name" value="ACT_3"/>
    <property type="match status" value="1"/>
</dbReference>
<name>A0A2R8BGG1_9RHOB</name>
<organism evidence="2 3">
    <name type="scientific">Ascidiaceihabitans donghaensis</name>
    <dbReference type="NCBI Taxonomy" id="1510460"/>
    <lineage>
        <taxon>Bacteria</taxon>
        <taxon>Pseudomonadati</taxon>
        <taxon>Pseudomonadota</taxon>
        <taxon>Alphaproteobacteria</taxon>
        <taxon>Rhodobacterales</taxon>
        <taxon>Paracoccaceae</taxon>
        <taxon>Ascidiaceihabitans</taxon>
    </lineage>
</organism>
<evidence type="ECO:0000313" key="3">
    <source>
        <dbReference type="Proteomes" id="UP000244880"/>
    </source>
</evidence>
<dbReference type="Gene3D" id="3.30.2130.10">
    <property type="entry name" value="VC0802-like"/>
    <property type="match status" value="1"/>
</dbReference>
<sequence>MTTETPGIETGELDLSTLLKTLKATLVDGVYVFVTRPPGSPTDHLPARMVFHEAEGPTLIMLQKDAEKHGLDHAFACRMITLDVHSALEAVGFMAVIATKLAAHDMGVNPVAGFFHDHVFVPEDKADEAMQVLAQIAIDAQTTTGA</sequence>
<dbReference type="PANTHER" id="PTHR39199">
    <property type="entry name" value="BLR5128 PROTEIN"/>
    <property type="match status" value="1"/>
</dbReference>
<dbReference type="PANTHER" id="PTHR39199:SF1">
    <property type="entry name" value="BLR5128 PROTEIN"/>
    <property type="match status" value="1"/>
</dbReference>
<dbReference type="OrthoDB" id="517867at2"/>
<dbReference type="InterPro" id="IPR018717">
    <property type="entry name" value="DUF2241"/>
</dbReference>
<evidence type="ECO:0000313" key="2">
    <source>
        <dbReference type="EMBL" id="SPH22171.1"/>
    </source>
</evidence>
<keyword evidence="3" id="KW-1185">Reference proteome</keyword>
<reference evidence="2 3" key="1">
    <citation type="submission" date="2018-03" db="EMBL/GenBank/DDBJ databases">
        <authorList>
            <person name="Keele B.F."/>
        </authorList>
    </citation>
    <scope>NUCLEOTIDE SEQUENCE [LARGE SCALE GENOMIC DNA]</scope>
    <source>
        <strain evidence="2 3">CECT 8599</strain>
    </source>
</reference>
<protein>
    <recommendedName>
        <fullName evidence="1">DUF2241 domain-containing protein</fullName>
    </recommendedName>
</protein>
<dbReference type="AlphaFoldDB" id="A0A2R8BGG1"/>
<feature type="domain" description="DUF2241" evidence="1">
    <location>
        <begin position="10"/>
        <end position="78"/>
    </location>
</feature>
<accession>A0A2R8BGG1</accession>
<dbReference type="Proteomes" id="UP000244880">
    <property type="component" value="Unassembled WGS sequence"/>
</dbReference>
<evidence type="ECO:0000259" key="1">
    <source>
        <dbReference type="Pfam" id="PF10000"/>
    </source>
</evidence>
<dbReference type="SUPFAM" id="SSF55021">
    <property type="entry name" value="ACT-like"/>
    <property type="match status" value="2"/>
</dbReference>
<dbReference type="EMBL" id="OMOR01000001">
    <property type="protein sequence ID" value="SPH22171.1"/>
    <property type="molecule type" value="Genomic_DNA"/>
</dbReference>